<keyword evidence="2" id="KW-1185">Reference proteome</keyword>
<sequence>MPMLEKKAMVKQVEVVEVVKRGGKQVARSETPLDKFISVQAAANYEDWTQKKRKIAPGHRVDLSYMGEIFTKGIVLKRSEDRTVAKIDAYGRILHHIISNIDTFKRMGFERNDEGLLIRGGQQGSDDDEQEEEDNGDEEEGNEPESMDEEDTDEEDIRREMR</sequence>
<evidence type="ECO:0000313" key="2">
    <source>
        <dbReference type="Proteomes" id="UP001060085"/>
    </source>
</evidence>
<protein>
    <submittedName>
        <fullName evidence="1">Uncharacterized protein</fullName>
    </submittedName>
</protein>
<proteinExistence type="predicted"/>
<name>A0ACC0C6T5_CATRO</name>
<organism evidence="1 2">
    <name type="scientific">Catharanthus roseus</name>
    <name type="common">Madagascar periwinkle</name>
    <name type="synonym">Vinca rosea</name>
    <dbReference type="NCBI Taxonomy" id="4058"/>
    <lineage>
        <taxon>Eukaryota</taxon>
        <taxon>Viridiplantae</taxon>
        <taxon>Streptophyta</taxon>
        <taxon>Embryophyta</taxon>
        <taxon>Tracheophyta</taxon>
        <taxon>Spermatophyta</taxon>
        <taxon>Magnoliopsida</taxon>
        <taxon>eudicotyledons</taxon>
        <taxon>Gunneridae</taxon>
        <taxon>Pentapetalae</taxon>
        <taxon>asterids</taxon>
        <taxon>lamiids</taxon>
        <taxon>Gentianales</taxon>
        <taxon>Apocynaceae</taxon>
        <taxon>Rauvolfioideae</taxon>
        <taxon>Vinceae</taxon>
        <taxon>Catharanthinae</taxon>
        <taxon>Catharanthus</taxon>
    </lineage>
</organism>
<gene>
    <name evidence="1" type="ORF">M9H77_01831</name>
</gene>
<evidence type="ECO:0000313" key="1">
    <source>
        <dbReference type="EMBL" id="KAI5680604.1"/>
    </source>
</evidence>
<accession>A0ACC0C6T5</accession>
<comment type="caution">
    <text evidence="1">The sequence shown here is derived from an EMBL/GenBank/DDBJ whole genome shotgun (WGS) entry which is preliminary data.</text>
</comment>
<dbReference type="EMBL" id="CM044701">
    <property type="protein sequence ID" value="KAI5680604.1"/>
    <property type="molecule type" value="Genomic_DNA"/>
</dbReference>
<reference evidence="2" key="1">
    <citation type="journal article" date="2023" name="Nat. Plants">
        <title>Single-cell RNA sequencing provides a high-resolution roadmap for understanding the multicellular compartmentation of specialized metabolism.</title>
        <authorList>
            <person name="Sun S."/>
            <person name="Shen X."/>
            <person name="Li Y."/>
            <person name="Li Y."/>
            <person name="Wang S."/>
            <person name="Li R."/>
            <person name="Zhang H."/>
            <person name="Shen G."/>
            <person name="Guo B."/>
            <person name="Wei J."/>
            <person name="Xu J."/>
            <person name="St-Pierre B."/>
            <person name="Chen S."/>
            <person name="Sun C."/>
        </authorList>
    </citation>
    <scope>NUCLEOTIDE SEQUENCE [LARGE SCALE GENOMIC DNA]</scope>
</reference>
<dbReference type="Proteomes" id="UP001060085">
    <property type="component" value="Linkage Group LG01"/>
</dbReference>